<keyword evidence="9" id="KW-1185">Reference proteome</keyword>
<gene>
    <name evidence="8" type="ORF">DNG_02617</name>
</gene>
<comment type="similarity">
    <text evidence="2 6">Belongs to the C1D family.</text>
</comment>
<evidence type="ECO:0000256" key="2">
    <source>
        <dbReference type="ARBA" id="ARBA00009154"/>
    </source>
</evidence>
<evidence type="ECO:0000256" key="6">
    <source>
        <dbReference type="RuleBase" id="RU368003"/>
    </source>
</evidence>
<keyword evidence="8" id="KW-0675">Receptor</keyword>
<name>A0AAE8MTV7_9PEZI</name>
<dbReference type="GO" id="GO:0000178">
    <property type="term" value="C:exosome (RNase complex)"/>
    <property type="evidence" value="ECO:0007669"/>
    <property type="project" value="TreeGrafter"/>
</dbReference>
<evidence type="ECO:0000256" key="4">
    <source>
        <dbReference type="ARBA" id="ARBA00022884"/>
    </source>
</evidence>
<evidence type="ECO:0000256" key="1">
    <source>
        <dbReference type="ARBA" id="ARBA00004123"/>
    </source>
</evidence>
<dbReference type="GO" id="GO:0003677">
    <property type="term" value="F:DNA binding"/>
    <property type="evidence" value="ECO:0007669"/>
    <property type="project" value="TreeGrafter"/>
</dbReference>
<dbReference type="InterPro" id="IPR007146">
    <property type="entry name" value="Sas10/Utp3/C1D"/>
</dbReference>
<dbReference type="GO" id="GO:0000460">
    <property type="term" value="P:maturation of 5.8S rRNA"/>
    <property type="evidence" value="ECO:0007669"/>
    <property type="project" value="TreeGrafter"/>
</dbReference>
<evidence type="ECO:0000256" key="5">
    <source>
        <dbReference type="ARBA" id="ARBA00023242"/>
    </source>
</evidence>
<proteinExistence type="inferred from homology"/>
<organism evidence="8 9">
    <name type="scientific">Cephalotrichum gorgonifer</name>
    <dbReference type="NCBI Taxonomy" id="2041049"/>
    <lineage>
        <taxon>Eukaryota</taxon>
        <taxon>Fungi</taxon>
        <taxon>Dikarya</taxon>
        <taxon>Ascomycota</taxon>
        <taxon>Pezizomycotina</taxon>
        <taxon>Sordariomycetes</taxon>
        <taxon>Hypocreomycetidae</taxon>
        <taxon>Microascales</taxon>
        <taxon>Microascaceae</taxon>
        <taxon>Cephalotrichum</taxon>
    </lineage>
</organism>
<dbReference type="EMBL" id="ONZQ02000003">
    <property type="protein sequence ID" value="SPN99766.1"/>
    <property type="molecule type" value="Genomic_DNA"/>
</dbReference>
<evidence type="ECO:0000256" key="3">
    <source>
        <dbReference type="ARBA" id="ARBA00022552"/>
    </source>
</evidence>
<comment type="subcellular location">
    <subcellularLocation>
        <location evidence="1 6">Nucleus</location>
    </subcellularLocation>
</comment>
<feature type="region of interest" description="Disordered" evidence="7">
    <location>
        <begin position="138"/>
        <end position="179"/>
    </location>
</feature>
<evidence type="ECO:0000313" key="9">
    <source>
        <dbReference type="Proteomes" id="UP001187682"/>
    </source>
</evidence>
<dbReference type="PANTHER" id="PTHR15341:SF3">
    <property type="entry name" value="NUCLEAR NUCLEIC ACID-BINDING PROTEIN C1D"/>
    <property type="match status" value="1"/>
</dbReference>
<reference evidence="8" key="1">
    <citation type="submission" date="2018-03" db="EMBL/GenBank/DDBJ databases">
        <authorList>
            <person name="Guldener U."/>
        </authorList>
    </citation>
    <scope>NUCLEOTIDE SEQUENCE</scope>
</reference>
<dbReference type="GO" id="GO:0010468">
    <property type="term" value="P:regulation of gene expression"/>
    <property type="evidence" value="ECO:0007669"/>
    <property type="project" value="TreeGrafter"/>
</dbReference>
<feature type="compositionally biased region" description="Basic residues" evidence="7">
    <location>
        <begin position="170"/>
        <end position="179"/>
    </location>
</feature>
<keyword evidence="5 6" id="KW-0539">Nucleus</keyword>
<keyword evidence="3 6" id="KW-0698">rRNA processing</keyword>
<dbReference type="AlphaFoldDB" id="A0AAE8MTV7"/>
<protein>
    <recommendedName>
        <fullName evidence="6">Exosome complex protein</fullName>
    </recommendedName>
</protein>
<dbReference type="InterPro" id="IPR011082">
    <property type="entry name" value="Exosome-assoc_fac/DNA_repair"/>
</dbReference>
<evidence type="ECO:0000256" key="7">
    <source>
        <dbReference type="SAM" id="MobiDB-lite"/>
    </source>
</evidence>
<dbReference type="PANTHER" id="PTHR15341">
    <property type="entry name" value="SUN-COR STEROID HORMONE RECEPTOR CO-REPRESSOR"/>
    <property type="match status" value="1"/>
</dbReference>
<comment type="caution">
    <text evidence="8">The sequence shown here is derived from an EMBL/GenBank/DDBJ whole genome shotgun (WGS) entry which is preliminary data.</text>
</comment>
<dbReference type="GO" id="GO:0005730">
    <property type="term" value="C:nucleolus"/>
    <property type="evidence" value="ECO:0007669"/>
    <property type="project" value="TreeGrafter"/>
</dbReference>
<dbReference type="Pfam" id="PF04000">
    <property type="entry name" value="Sas10_Utp3"/>
    <property type="match status" value="1"/>
</dbReference>
<dbReference type="Proteomes" id="UP001187682">
    <property type="component" value="Unassembled WGS sequence"/>
</dbReference>
<dbReference type="GO" id="GO:0003723">
    <property type="term" value="F:RNA binding"/>
    <property type="evidence" value="ECO:0007669"/>
    <property type="project" value="UniProtKB-UniRule"/>
</dbReference>
<evidence type="ECO:0000313" key="8">
    <source>
        <dbReference type="EMBL" id="SPN99766.1"/>
    </source>
</evidence>
<keyword evidence="4 6" id="KW-0694">RNA-binding</keyword>
<comment type="function">
    <text evidence="6">Required for exosome-dependent processing of pre-rRNA and small nucleolar RNA (snRNA) precursors. Involved in processing of 35S pre-rRNA at the A0, A1 and A2 sites.</text>
</comment>
<accession>A0AAE8MTV7</accession>
<sequence>MSVQDVTPELDRLEAQLDNLEACLEPLLEHVSGSASQLPLVDRAKLYTLTNYALESLLFSGLRLQGAEALTHPVFTTELKRVKQYFAKIEAAENPVEPRTNMSLNTEAAVRVIKAGLSDDQILKNKLAEQAAKERAKAFLKNIGKRRPDAAPGSSESSPAPPPSGDSGQSKRRKRNSEK</sequence>